<sequence>MNYNQLREAMDRKNDEKNALKLKVLMDARKYNTVTARLTDHEHFMNAIIDSDYESVGRLVNIAIRNNKSVRDIVCRLELAIAGKYQVQSYELLQ</sequence>
<protein>
    <submittedName>
        <fullName evidence="1">Uncharacterized protein</fullName>
    </submittedName>
</protein>
<dbReference type="Proteomes" id="UP000256964">
    <property type="component" value="Unassembled WGS sequence"/>
</dbReference>
<dbReference type="AlphaFoldDB" id="A0A371CKX3"/>
<evidence type="ECO:0000313" key="2">
    <source>
        <dbReference type="Proteomes" id="UP000256964"/>
    </source>
</evidence>
<gene>
    <name evidence="1" type="ORF">OH76DRAFT_1489903</name>
</gene>
<dbReference type="OrthoDB" id="2691851at2759"/>
<name>A0A371CKX3_9APHY</name>
<keyword evidence="2" id="KW-1185">Reference proteome</keyword>
<dbReference type="EMBL" id="KZ857531">
    <property type="protein sequence ID" value="RDX40920.1"/>
    <property type="molecule type" value="Genomic_DNA"/>
</dbReference>
<evidence type="ECO:0000313" key="1">
    <source>
        <dbReference type="EMBL" id="RDX40920.1"/>
    </source>
</evidence>
<reference evidence="1 2" key="1">
    <citation type="journal article" date="2018" name="Biotechnol. Biofuels">
        <title>Integrative visual omics of the white-rot fungus Polyporus brumalis exposes the biotechnological potential of its oxidative enzymes for delignifying raw plant biomass.</title>
        <authorList>
            <person name="Miyauchi S."/>
            <person name="Rancon A."/>
            <person name="Drula E."/>
            <person name="Hage H."/>
            <person name="Chaduli D."/>
            <person name="Favel A."/>
            <person name="Grisel S."/>
            <person name="Henrissat B."/>
            <person name="Herpoel-Gimbert I."/>
            <person name="Ruiz-Duenas F.J."/>
            <person name="Chevret D."/>
            <person name="Hainaut M."/>
            <person name="Lin J."/>
            <person name="Wang M."/>
            <person name="Pangilinan J."/>
            <person name="Lipzen A."/>
            <person name="Lesage-Meessen L."/>
            <person name="Navarro D."/>
            <person name="Riley R."/>
            <person name="Grigoriev I.V."/>
            <person name="Zhou S."/>
            <person name="Raouche S."/>
            <person name="Rosso M.N."/>
        </authorList>
    </citation>
    <scope>NUCLEOTIDE SEQUENCE [LARGE SCALE GENOMIC DNA]</scope>
    <source>
        <strain evidence="1 2">BRFM 1820</strain>
    </source>
</reference>
<proteinExistence type="predicted"/>
<organism evidence="1 2">
    <name type="scientific">Lentinus brumalis</name>
    <dbReference type="NCBI Taxonomy" id="2498619"/>
    <lineage>
        <taxon>Eukaryota</taxon>
        <taxon>Fungi</taxon>
        <taxon>Dikarya</taxon>
        <taxon>Basidiomycota</taxon>
        <taxon>Agaricomycotina</taxon>
        <taxon>Agaricomycetes</taxon>
        <taxon>Polyporales</taxon>
        <taxon>Polyporaceae</taxon>
        <taxon>Lentinus</taxon>
    </lineage>
</organism>
<accession>A0A371CKX3</accession>